<proteinExistence type="predicted"/>
<evidence type="ECO:0000313" key="3">
    <source>
        <dbReference type="Proteomes" id="UP000784294"/>
    </source>
</evidence>
<sequence>MILLSVRNSATLAWDVVMFLRPFILSLLALYCRSGTVLCGMAGHFFWEFFSEIGSVTGLLEAANFRKSPVCCLTLEDV</sequence>
<evidence type="ECO:0000313" key="2">
    <source>
        <dbReference type="EMBL" id="VEL24717.1"/>
    </source>
</evidence>
<protein>
    <submittedName>
        <fullName evidence="2">Uncharacterized protein</fullName>
    </submittedName>
</protein>
<dbReference type="Proteomes" id="UP000784294">
    <property type="component" value="Unassembled WGS sequence"/>
</dbReference>
<dbReference type="AlphaFoldDB" id="A0A448X0G9"/>
<organism evidence="2 3">
    <name type="scientific">Protopolystoma xenopodis</name>
    <dbReference type="NCBI Taxonomy" id="117903"/>
    <lineage>
        <taxon>Eukaryota</taxon>
        <taxon>Metazoa</taxon>
        <taxon>Spiralia</taxon>
        <taxon>Lophotrochozoa</taxon>
        <taxon>Platyhelminthes</taxon>
        <taxon>Monogenea</taxon>
        <taxon>Polyopisthocotylea</taxon>
        <taxon>Polystomatidea</taxon>
        <taxon>Polystomatidae</taxon>
        <taxon>Protopolystoma</taxon>
    </lineage>
</organism>
<evidence type="ECO:0000256" key="1">
    <source>
        <dbReference type="SAM" id="Phobius"/>
    </source>
</evidence>
<keyword evidence="1" id="KW-0472">Membrane</keyword>
<keyword evidence="1" id="KW-1133">Transmembrane helix</keyword>
<keyword evidence="1" id="KW-0812">Transmembrane</keyword>
<gene>
    <name evidence="2" type="ORF">PXEA_LOCUS18157</name>
</gene>
<dbReference type="EMBL" id="CAAALY010069227">
    <property type="protein sequence ID" value="VEL24717.1"/>
    <property type="molecule type" value="Genomic_DNA"/>
</dbReference>
<accession>A0A448X0G9</accession>
<name>A0A448X0G9_9PLAT</name>
<comment type="caution">
    <text evidence="2">The sequence shown here is derived from an EMBL/GenBank/DDBJ whole genome shotgun (WGS) entry which is preliminary data.</text>
</comment>
<feature type="transmembrane region" description="Helical" evidence="1">
    <location>
        <begin position="12"/>
        <end position="31"/>
    </location>
</feature>
<keyword evidence="3" id="KW-1185">Reference proteome</keyword>
<reference evidence="2" key="1">
    <citation type="submission" date="2018-11" db="EMBL/GenBank/DDBJ databases">
        <authorList>
            <consortium name="Pathogen Informatics"/>
        </authorList>
    </citation>
    <scope>NUCLEOTIDE SEQUENCE</scope>
</reference>